<dbReference type="PROSITE" id="PS50977">
    <property type="entry name" value="HTH_TETR_2"/>
    <property type="match status" value="1"/>
</dbReference>
<evidence type="ECO:0000256" key="2">
    <source>
        <dbReference type="PROSITE-ProRule" id="PRU00335"/>
    </source>
</evidence>
<dbReference type="PANTHER" id="PTHR43479:SF11">
    <property type="entry name" value="ACREF_ENVCD OPERON REPRESSOR-RELATED"/>
    <property type="match status" value="1"/>
</dbReference>
<proteinExistence type="predicted"/>
<dbReference type="Gene3D" id="1.10.357.10">
    <property type="entry name" value="Tetracycline Repressor, domain 2"/>
    <property type="match status" value="1"/>
</dbReference>
<dbReference type="AlphaFoldDB" id="A0AAI8G5L2"/>
<dbReference type="SUPFAM" id="SSF46689">
    <property type="entry name" value="Homeodomain-like"/>
    <property type="match status" value="1"/>
</dbReference>
<dbReference type="PANTHER" id="PTHR43479">
    <property type="entry name" value="ACREF/ENVCD OPERON REPRESSOR-RELATED"/>
    <property type="match status" value="1"/>
</dbReference>
<dbReference type="InterPro" id="IPR001647">
    <property type="entry name" value="HTH_TetR"/>
</dbReference>
<dbReference type="PRINTS" id="PR00455">
    <property type="entry name" value="HTHTETR"/>
</dbReference>
<dbReference type="PROSITE" id="PS01081">
    <property type="entry name" value="HTH_TETR_1"/>
    <property type="match status" value="1"/>
</dbReference>
<dbReference type="RefSeq" id="WP_058699533.1">
    <property type="nucleotide sequence ID" value="NZ_CP013690.1"/>
</dbReference>
<dbReference type="KEGG" id="mod:AS202_12780"/>
<feature type="DNA-binding region" description="H-T-H motif" evidence="2">
    <location>
        <begin position="27"/>
        <end position="46"/>
    </location>
</feature>
<evidence type="ECO:0000313" key="4">
    <source>
        <dbReference type="EMBL" id="ALU26971.1"/>
    </source>
</evidence>
<reference evidence="4 5" key="1">
    <citation type="journal article" date="2016" name="J. Zhejiang Univ. Sci. B">
        <title>Antibiotic resistance mechanisms of Myroides sp.</title>
        <authorList>
            <person name="Hu S."/>
            <person name="Yuan S."/>
            <person name="Qu H."/>
            <person name="Jiang T."/>
            <person name="Zhou Y."/>
            <person name="Wang M."/>
            <person name="Ming D."/>
        </authorList>
    </citation>
    <scope>NUCLEOTIDE SEQUENCE [LARGE SCALE GENOMIC DNA]</scope>
    <source>
        <strain evidence="4 5">PR63039</strain>
    </source>
</reference>
<feature type="domain" description="HTH tetR-type" evidence="3">
    <location>
        <begin position="4"/>
        <end position="64"/>
    </location>
</feature>
<dbReference type="InterPro" id="IPR050624">
    <property type="entry name" value="HTH-type_Tx_Regulator"/>
</dbReference>
<dbReference type="InterPro" id="IPR023772">
    <property type="entry name" value="DNA-bd_HTH_TetR-type_CS"/>
</dbReference>
<organism evidence="4 5">
    <name type="scientific">Myroides odoratimimus</name>
    <dbReference type="NCBI Taxonomy" id="76832"/>
    <lineage>
        <taxon>Bacteria</taxon>
        <taxon>Pseudomonadati</taxon>
        <taxon>Bacteroidota</taxon>
        <taxon>Flavobacteriia</taxon>
        <taxon>Flavobacteriales</taxon>
        <taxon>Flavobacteriaceae</taxon>
        <taxon>Myroides</taxon>
    </lineage>
</organism>
<gene>
    <name evidence="4" type="ORF">AS202_12780</name>
</gene>
<evidence type="ECO:0000256" key="1">
    <source>
        <dbReference type="ARBA" id="ARBA00023125"/>
    </source>
</evidence>
<accession>A0AAI8G5L2</accession>
<evidence type="ECO:0000313" key="5">
    <source>
        <dbReference type="Proteomes" id="UP000069030"/>
    </source>
</evidence>
<name>A0AAI8G5L2_9FLAO</name>
<dbReference type="Pfam" id="PF00440">
    <property type="entry name" value="TetR_N"/>
    <property type="match status" value="1"/>
</dbReference>
<dbReference type="InterPro" id="IPR036271">
    <property type="entry name" value="Tet_transcr_reg_TetR-rel_C_sf"/>
</dbReference>
<keyword evidence="1 2" id="KW-0238">DNA-binding</keyword>
<dbReference type="InterPro" id="IPR009057">
    <property type="entry name" value="Homeodomain-like_sf"/>
</dbReference>
<dbReference type="EMBL" id="CP013690">
    <property type="protein sequence ID" value="ALU26971.1"/>
    <property type="molecule type" value="Genomic_DNA"/>
</dbReference>
<dbReference type="GO" id="GO:0003677">
    <property type="term" value="F:DNA binding"/>
    <property type="evidence" value="ECO:0007669"/>
    <property type="project" value="UniProtKB-UniRule"/>
</dbReference>
<protein>
    <submittedName>
        <fullName evidence="4">TetR family transcriptional regulator</fullName>
    </submittedName>
</protein>
<sequence>MALSDKQKEILIVAEELFSQKGIDGTSIRDISKAAGINVAMINYYFGSKQAMVIALFEIRLTRTREKPALLTTDTHLDPMQKLLAFVEHMMTVQLQNADFHIILMGQLSKKEDIPEISDGITILQREILSIINSFIEEGYEKGLFKAKPDPVTFVIFSLGILSYLIHHERTLSSYWNIPDHEEYSLHIKQHIYPYLIQSFQSILIYNEQK</sequence>
<dbReference type="Proteomes" id="UP000069030">
    <property type="component" value="Chromosome"/>
</dbReference>
<evidence type="ECO:0000259" key="3">
    <source>
        <dbReference type="PROSITE" id="PS50977"/>
    </source>
</evidence>
<dbReference type="SUPFAM" id="SSF48498">
    <property type="entry name" value="Tetracyclin repressor-like, C-terminal domain"/>
    <property type="match status" value="1"/>
</dbReference>